<sequence length="254" mass="28812">MRTITEYITADTIMPPFFRYPRFLLKMDLSQTAKLLYSLLLDRSELSQKNGWQDSEGRTYIVYPVAEIAEMLDKGSTAIKAALNELDAAGLLVRERRGFSAPNRLYVKVPQVPVVQFSDHMTAIQSENRPSDSRKSDPHKDGKPTFALDGKPTPNQLTINQLKENQLKGASEKPPAPFGRYKNIFLSESEYAELKEEYPDRLERFIEELSQHIAANGKSYINYAAAIRIWAGRDRKGTGKKGIPDYSYKEGESL</sequence>
<keyword evidence="4" id="KW-1185">Reference proteome</keyword>
<feature type="region of interest" description="Disordered" evidence="1">
    <location>
        <begin position="123"/>
        <end position="155"/>
    </location>
</feature>
<evidence type="ECO:0000259" key="2">
    <source>
        <dbReference type="Pfam" id="PF06970"/>
    </source>
</evidence>
<dbReference type="InterPro" id="IPR010724">
    <property type="entry name" value="RepA_N"/>
</dbReference>
<feature type="domain" description="Replication initiator A N-terminal" evidence="2">
    <location>
        <begin position="17"/>
        <end position="86"/>
    </location>
</feature>
<feature type="compositionally biased region" description="Basic and acidic residues" evidence="1">
    <location>
        <begin position="129"/>
        <end position="143"/>
    </location>
</feature>
<dbReference type="EMBL" id="OFSM01000044">
    <property type="protein sequence ID" value="SOY32268.1"/>
    <property type="molecule type" value="Genomic_DNA"/>
</dbReference>
<evidence type="ECO:0000256" key="1">
    <source>
        <dbReference type="SAM" id="MobiDB-lite"/>
    </source>
</evidence>
<evidence type="ECO:0000313" key="4">
    <source>
        <dbReference type="Proteomes" id="UP000236311"/>
    </source>
</evidence>
<dbReference type="Pfam" id="PF06970">
    <property type="entry name" value="RepA_N"/>
    <property type="match status" value="1"/>
</dbReference>
<dbReference type="AlphaFoldDB" id="A0A2K4ZP40"/>
<organism evidence="3 4">
    <name type="scientific">Acetatifactor muris</name>
    <dbReference type="NCBI Taxonomy" id="879566"/>
    <lineage>
        <taxon>Bacteria</taxon>
        <taxon>Bacillati</taxon>
        <taxon>Bacillota</taxon>
        <taxon>Clostridia</taxon>
        <taxon>Lachnospirales</taxon>
        <taxon>Lachnospiraceae</taxon>
        <taxon>Acetatifactor</taxon>
    </lineage>
</organism>
<evidence type="ECO:0000313" key="3">
    <source>
        <dbReference type="EMBL" id="SOY32268.1"/>
    </source>
</evidence>
<accession>A0A2K4ZP40</accession>
<protein>
    <recommendedName>
        <fullName evidence="2">Replication initiator A N-terminal domain-containing protein</fullName>
    </recommendedName>
</protein>
<reference evidence="3 4" key="1">
    <citation type="submission" date="2018-01" db="EMBL/GenBank/DDBJ databases">
        <authorList>
            <person name="Gaut B.S."/>
            <person name="Morton B.R."/>
            <person name="Clegg M.T."/>
            <person name="Duvall M.R."/>
        </authorList>
    </citation>
    <scope>NUCLEOTIDE SEQUENCE [LARGE SCALE GENOMIC DNA]</scope>
    <source>
        <strain evidence="3">GP69</strain>
    </source>
</reference>
<gene>
    <name evidence="3" type="ORF">AMURIS_05026</name>
</gene>
<feature type="region of interest" description="Disordered" evidence="1">
    <location>
        <begin position="235"/>
        <end position="254"/>
    </location>
</feature>
<dbReference type="Proteomes" id="UP000236311">
    <property type="component" value="Unassembled WGS sequence"/>
</dbReference>
<name>A0A2K4ZP40_9FIRM</name>
<proteinExistence type="predicted"/>